<gene>
    <name evidence="4" type="ORF">HJC23_007409</name>
</gene>
<feature type="region of interest" description="Disordered" evidence="2">
    <location>
        <begin position="55"/>
        <end position="252"/>
    </location>
</feature>
<dbReference type="InterPro" id="IPR050452">
    <property type="entry name" value="Metacaspase"/>
</dbReference>
<dbReference type="InterPro" id="IPR011600">
    <property type="entry name" value="Pept_C14_caspase"/>
</dbReference>
<dbReference type="PANTHER" id="PTHR48104:SF30">
    <property type="entry name" value="METACASPASE-1"/>
    <property type="match status" value="1"/>
</dbReference>
<proteinExistence type="inferred from homology"/>
<feature type="compositionally biased region" description="Polar residues" evidence="2">
    <location>
        <begin position="72"/>
        <end position="88"/>
    </location>
</feature>
<accession>A0ABD3QJ96</accession>
<dbReference type="Pfam" id="PF00656">
    <property type="entry name" value="Peptidase_C14"/>
    <property type="match status" value="1"/>
</dbReference>
<organism evidence="4 5">
    <name type="scientific">Cyclotella cryptica</name>
    <dbReference type="NCBI Taxonomy" id="29204"/>
    <lineage>
        <taxon>Eukaryota</taxon>
        <taxon>Sar</taxon>
        <taxon>Stramenopiles</taxon>
        <taxon>Ochrophyta</taxon>
        <taxon>Bacillariophyta</taxon>
        <taxon>Coscinodiscophyceae</taxon>
        <taxon>Thalassiosirophycidae</taxon>
        <taxon>Stephanodiscales</taxon>
        <taxon>Stephanodiscaceae</taxon>
        <taxon>Cyclotella</taxon>
    </lineage>
</organism>
<dbReference type="Gene3D" id="3.40.50.12660">
    <property type="match status" value="1"/>
</dbReference>
<evidence type="ECO:0000256" key="1">
    <source>
        <dbReference type="ARBA" id="ARBA00009005"/>
    </source>
</evidence>
<feature type="domain" description="Peptidase C14 caspase" evidence="3">
    <location>
        <begin position="468"/>
        <end position="627"/>
    </location>
</feature>
<evidence type="ECO:0000313" key="5">
    <source>
        <dbReference type="Proteomes" id="UP001516023"/>
    </source>
</evidence>
<comment type="caution">
    <text evidence="4">The sequence shown here is derived from an EMBL/GenBank/DDBJ whole genome shotgun (WGS) entry which is preliminary data.</text>
</comment>
<feature type="compositionally biased region" description="Basic and acidic residues" evidence="2">
    <location>
        <begin position="151"/>
        <end position="163"/>
    </location>
</feature>
<dbReference type="EMBL" id="JABMIG020000035">
    <property type="protein sequence ID" value="KAL3799936.1"/>
    <property type="molecule type" value="Genomic_DNA"/>
</dbReference>
<feature type="compositionally biased region" description="Low complexity" evidence="2">
    <location>
        <begin position="113"/>
        <end position="126"/>
    </location>
</feature>
<dbReference type="AlphaFoldDB" id="A0ABD3QJ96"/>
<keyword evidence="5" id="KW-1185">Reference proteome</keyword>
<reference evidence="4 5" key="1">
    <citation type="journal article" date="2020" name="G3 (Bethesda)">
        <title>Improved Reference Genome for Cyclotella cryptica CCMP332, a Model for Cell Wall Morphogenesis, Salinity Adaptation, and Lipid Production in Diatoms (Bacillariophyta).</title>
        <authorList>
            <person name="Roberts W.R."/>
            <person name="Downey K.M."/>
            <person name="Ruck E.C."/>
            <person name="Traller J.C."/>
            <person name="Alverson A.J."/>
        </authorList>
    </citation>
    <scope>NUCLEOTIDE SEQUENCE [LARGE SCALE GENOMIC DNA]</scope>
    <source>
        <strain evidence="4 5">CCMP332</strain>
    </source>
</reference>
<name>A0ABD3QJ96_9STRA</name>
<sequence length="768" mass="84189">MLVIVVVGRAKPWTNKKRASERPFCASPDAIAELIEHCFQHGYLPPTLPVPFLLTEKTPGAPSHHQQDLMGTVSSNPTESDDTQPGNKSSRRDSTNPENATARRKKSKDDTMSTSRRSSSSAAASSKQHRSRSSGRRKSPPNPRSSSSSAHKPDEHREDHILPKESSSSSGRKRHGVTNNSSSNNNHNSHRAPSPATTSSSSRRQSTLVMGGKPHPPPPSNHRNNHHHNSSSSRPSTRSSNTNTLDQDHSTNDLPMADLMAYLQIVADNSSNLPLTRRDDPELGRTVSSLTGEEYETKCRAFVPANVRIFGGMFGRYGRVWDLPTSEEFDIIANTREPGLSHGGAVCNALLKAMYDTESETTQVAQTGAGPASPATLDPKNLFDDDDDETVDTAGFTVDRTVASFDTLLLNDNQLASTLSWAELLRKMNIEMQGVGYNQFAAITSSYKLDLTAPFSLIPPDFKQGHNKKRALLIGCNYRRTPDAGLKACHDDVRSIKDFLVNVYGFPESPEYMTVLMDDNVHRHPTFANITEAFKKLAQESQPGDALFVLFSGHGCRVLDSPIDSEAESYDEALIPCDYNESGIIRDTLVFKTLLAPMRKGVTMTCILDSCHTGVMVDLPYLWSTKGEKGEVAPKMTLNNDFSFVRFLKVVKTLYESSVFTKLGKGIGSELSKQLPARDDETATETTGSLVTMPENEAAPKLGNHQSIFHMLTCQSPKDLASKVINCTLHTPADSDDETLPQNNTMEDFDDQTHDTYSTATSGEGGGR</sequence>
<dbReference type="PANTHER" id="PTHR48104">
    <property type="entry name" value="METACASPASE-4"/>
    <property type="match status" value="1"/>
</dbReference>
<feature type="compositionally biased region" description="Low complexity" evidence="2">
    <location>
        <begin position="230"/>
        <end position="244"/>
    </location>
</feature>
<protein>
    <recommendedName>
        <fullName evidence="3">Peptidase C14 caspase domain-containing protein</fullName>
    </recommendedName>
</protein>
<evidence type="ECO:0000259" key="3">
    <source>
        <dbReference type="Pfam" id="PF00656"/>
    </source>
</evidence>
<dbReference type="Proteomes" id="UP001516023">
    <property type="component" value="Unassembled WGS sequence"/>
</dbReference>
<comment type="similarity">
    <text evidence="1">Belongs to the peptidase C14B family.</text>
</comment>
<feature type="region of interest" description="Disordered" evidence="2">
    <location>
        <begin position="731"/>
        <end position="768"/>
    </location>
</feature>
<feature type="compositionally biased region" description="Low complexity" evidence="2">
    <location>
        <begin position="179"/>
        <end position="207"/>
    </location>
</feature>
<feature type="compositionally biased region" description="Basic residues" evidence="2">
    <location>
        <begin position="127"/>
        <end position="139"/>
    </location>
</feature>
<evidence type="ECO:0000256" key="2">
    <source>
        <dbReference type="SAM" id="MobiDB-lite"/>
    </source>
</evidence>
<evidence type="ECO:0000313" key="4">
    <source>
        <dbReference type="EMBL" id="KAL3799936.1"/>
    </source>
</evidence>